<protein>
    <submittedName>
        <fullName evidence="1">Uncharacterized protein</fullName>
    </submittedName>
</protein>
<evidence type="ECO:0000313" key="1">
    <source>
        <dbReference type="EMBL" id="TRZ24609.1"/>
    </source>
</evidence>
<dbReference type="EMBL" id="SWJQ01000045">
    <property type="protein sequence ID" value="TRZ24609.1"/>
    <property type="molecule type" value="Genomic_DNA"/>
</dbReference>
<evidence type="ECO:0000313" key="2">
    <source>
        <dbReference type="Proteomes" id="UP000796761"/>
    </source>
</evidence>
<keyword evidence="2" id="KW-1185">Reference proteome</keyword>
<organism evidence="1 2">
    <name type="scientific">Zosterops borbonicus</name>
    <dbReference type="NCBI Taxonomy" id="364589"/>
    <lineage>
        <taxon>Eukaryota</taxon>
        <taxon>Metazoa</taxon>
        <taxon>Chordata</taxon>
        <taxon>Craniata</taxon>
        <taxon>Vertebrata</taxon>
        <taxon>Euteleostomi</taxon>
        <taxon>Archelosauria</taxon>
        <taxon>Archosauria</taxon>
        <taxon>Dinosauria</taxon>
        <taxon>Saurischia</taxon>
        <taxon>Theropoda</taxon>
        <taxon>Coelurosauria</taxon>
        <taxon>Aves</taxon>
        <taxon>Neognathae</taxon>
        <taxon>Neoaves</taxon>
        <taxon>Telluraves</taxon>
        <taxon>Australaves</taxon>
        <taxon>Passeriformes</taxon>
        <taxon>Sylvioidea</taxon>
        <taxon>Zosteropidae</taxon>
        <taxon>Zosterops</taxon>
    </lineage>
</organism>
<name>A0A8K1GVS5_9PASS</name>
<proteinExistence type="predicted"/>
<sequence length="138" mass="15527">MKKMLILPVATAAEKWKRKTFARAGGDNKAGMISISMSLKLIMWTLQSWLSSLIQLLSSNLTISIASLGSEGAPEYMPGYSWKIERQALKDYHNEIYFKKIYVNVITYKYIKFVPIAPCPVTTVPDEESLSSFPVGPF</sequence>
<reference evidence="1" key="1">
    <citation type="submission" date="2019-04" db="EMBL/GenBank/DDBJ databases">
        <title>Genome assembly of Zosterops borbonicus 15179.</title>
        <authorList>
            <person name="Leroy T."/>
            <person name="Anselmetti Y."/>
            <person name="Tilak M.-K."/>
            <person name="Nabholz B."/>
        </authorList>
    </citation>
    <scope>NUCLEOTIDE SEQUENCE</scope>
    <source>
        <strain evidence="1">HGM_15179</strain>
        <tissue evidence="1">Muscle</tissue>
    </source>
</reference>
<dbReference type="Proteomes" id="UP000796761">
    <property type="component" value="Unassembled WGS sequence"/>
</dbReference>
<gene>
    <name evidence="1" type="ORF">HGM15179_002496</name>
</gene>
<dbReference type="AlphaFoldDB" id="A0A8K1GVS5"/>
<accession>A0A8K1GVS5</accession>
<comment type="caution">
    <text evidence="1">The sequence shown here is derived from an EMBL/GenBank/DDBJ whole genome shotgun (WGS) entry which is preliminary data.</text>
</comment>